<dbReference type="RefSeq" id="XP_638265.1">
    <property type="nucleotide sequence ID" value="XM_633173.1"/>
</dbReference>
<dbReference type="PANTHER" id="PTHR38736">
    <property type="entry name" value="TRANSMEMBRANE PROTEIN-RELATED"/>
    <property type="match status" value="1"/>
</dbReference>
<dbReference type="HOGENOM" id="CLU_1317540_0_0_1"/>
<proteinExistence type="predicted"/>
<comment type="caution">
    <text evidence="2">The sequence shown here is derived from an EMBL/GenBank/DDBJ whole genome shotgun (WGS) entry which is preliminary data.</text>
</comment>
<dbReference type="InParanoid" id="Q54NB5"/>
<keyword evidence="1" id="KW-0812">Transmembrane</keyword>
<dbReference type="Proteomes" id="UP000002195">
    <property type="component" value="Unassembled WGS sequence"/>
</dbReference>
<dbReference type="PANTHER" id="PTHR38736:SF3">
    <property type="entry name" value="TRANSMEMBRANE PROTEIN"/>
    <property type="match status" value="1"/>
</dbReference>
<keyword evidence="1" id="KW-0472">Membrane</keyword>
<feature type="transmembrane region" description="Helical" evidence="1">
    <location>
        <begin position="110"/>
        <end position="129"/>
    </location>
</feature>
<reference evidence="2 3" key="1">
    <citation type="journal article" date="2005" name="Nature">
        <title>The genome of the social amoeba Dictyostelium discoideum.</title>
        <authorList>
            <consortium name="The Dictyostelium discoideum Sequencing Consortium"/>
            <person name="Eichinger L."/>
            <person name="Pachebat J.A."/>
            <person name="Glockner G."/>
            <person name="Rajandream M.A."/>
            <person name="Sucgang R."/>
            <person name="Berriman M."/>
            <person name="Song J."/>
            <person name="Olsen R."/>
            <person name="Szafranski K."/>
            <person name="Xu Q."/>
            <person name="Tunggal B."/>
            <person name="Kummerfeld S."/>
            <person name="Madera M."/>
            <person name="Konfortov B.A."/>
            <person name="Rivero F."/>
            <person name="Bankier A.T."/>
            <person name="Lehmann R."/>
            <person name="Hamlin N."/>
            <person name="Davies R."/>
            <person name="Gaudet P."/>
            <person name="Fey P."/>
            <person name="Pilcher K."/>
            <person name="Chen G."/>
            <person name="Saunders D."/>
            <person name="Sodergren E."/>
            <person name="Davis P."/>
            <person name="Kerhornou A."/>
            <person name="Nie X."/>
            <person name="Hall N."/>
            <person name="Anjard C."/>
            <person name="Hemphill L."/>
            <person name="Bason N."/>
            <person name="Farbrother P."/>
            <person name="Desany B."/>
            <person name="Just E."/>
            <person name="Morio T."/>
            <person name="Rost R."/>
            <person name="Churcher C."/>
            <person name="Cooper J."/>
            <person name="Haydock S."/>
            <person name="van Driessche N."/>
            <person name="Cronin A."/>
            <person name="Goodhead I."/>
            <person name="Muzny D."/>
            <person name="Mourier T."/>
            <person name="Pain A."/>
            <person name="Lu M."/>
            <person name="Harper D."/>
            <person name="Lindsay R."/>
            <person name="Hauser H."/>
            <person name="James K."/>
            <person name="Quiles M."/>
            <person name="Madan Babu M."/>
            <person name="Saito T."/>
            <person name="Buchrieser C."/>
            <person name="Wardroper A."/>
            <person name="Felder M."/>
            <person name="Thangavelu M."/>
            <person name="Johnson D."/>
            <person name="Knights A."/>
            <person name="Loulseged H."/>
            <person name="Mungall K."/>
            <person name="Oliver K."/>
            <person name="Price C."/>
            <person name="Quail M.A."/>
            <person name="Urushihara H."/>
            <person name="Hernandez J."/>
            <person name="Rabbinowitsch E."/>
            <person name="Steffen D."/>
            <person name="Sanders M."/>
            <person name="Ma J."/>
            <person name="Kohara Y."/>
            <person name="Sharp S."/>
            <person name="Simmonds M."/>
            <person name="Spiegler S."/>
            <person name="Tivey A."/>
            <person name="Sugano S."/>
            <person name="White B."/>
            <person name="Walker D."/>
            <person name="Woodward J."/>
            <person name="Winckler T."/>
            <person name="Tanaka Y."/>
            <person name="Shaulsky G."/>
            <person name="Schleicher M."/>
            <person name="Weinstock G."/>
            <person name="Rosenthal A."/>
            <person name="Cox E.C."/>
            <person name="Chisholm R.L."/>
            <person name="Gibbs R."/>
            <person name="Loomis W.F."/>
            <person name="Platzer M."/>
            <person name="Kay R.R."/>
            <person name="Williams J."/>
            <person name="Dear P.H."/>
            <person name="Noegel A.A."/>
            <person name="Barrell B."/>
            <person name="Kuspa A."/>
        </authorList>
    </citation>
    <scope>NUCLEOTIDE SEQUENCE [LARGE SCALE GENOMIC DNA]</scope>
    <source>
        <strain evidence="2 3">AX4</strain>
    </source>
</reference>
<dbReference type="GeneID" id="8625073"/>
<keyword evidence="1" id="KW-1133">Transmembrane helix</keyword>
<feature type="transmembrane region" description="Helical" evidence="1">
    <location>
        <begin position="72"/>
        <end position="98"/>
    </location>
</feature>
<dbReference type="eggNOG" id="ENOG502RHGM">
    <property type="taxonomic scope" value="Eukaryota"/>
</dbReference>
<sequence>MSKHNIIVGVVTILFLGAVIGLNVYSFLPDTNWYQFTFSLASSITFGINRGGLMGEGGKNIDWNTNSKTENTLYTCFAFVVVSFAFACIMLLITLVALFKRVHKKGRKALFVMSILLCIFNVLSTLLLLRLNKALCEDATDGLSLPFSMEKSILDSGICSKFKGSDSLFSWGPSIGWYCSLAAAIVSFITIFLTSSILHTRKFGYHVIH</sequence>
<organism evidence="2 3">
    <name type="scientific">Dictyostelium discoideum</name>
    <name type="common">Social amoeba</name>
    <dbReference type="NCBI Taxonomy" id="44689"/>
    <lineage>
        <taxon>Eukaryota</taxon>
        <taxon>Amoebozoa</taxon>
        <taxon>Evosea</taxon>
        <taxon>Eumycetozoa</taxon>
        <taxon>Dictyostelia</taxon>
        <taxon>Dictyosteliales</taxon>
        <taxon>Dictyosteliaceae</taxon>
        <taxon>Dictyostelium</taxon>
    </lineage>
</organism>
<keyword evidence="3" id="KW-1185">Reference proteome</keyword>
<evidence type="ECO:0000313" key="3">
    <source>
        <dbReference type="Proteomes" id="UP000002195"/>
    </source>
</evidence>
<dbReference type="dictyBase" id="DDB_G0285359"/>
<protein>
    <submittedName>
        <fullName evidence="2">Uncharacterized protein</fullName>
    </submittedName>
</protein>
<dbReference type="VEuPathDB" id="AmoebaDB:DDB_G0285359"/>
<dbReference type="FunCoup" id="Q54NB5">
    <property type="interactions" value="744"/>
</dbReference>
<feature type="transmembrane region" description="Helical" evidence="1">
    <location>
        <begin position="175"/>
        <end position="198"/>
    </location>
</feature>
<dbReference type="EMBL" id="AAFI02000079">
    <property type="protein sequence ID" value="EAL64754.1"/>
    <property type="molecule type" value="Genomic_DNA"/>
</dbReference>
<evidence type="ECO:0000313" key="2">
    <source>
        <dbReference type="EMBL" id="EAL64754.1"/>
    </source>
</evidence>
<dbReference type="AlphaFoldDB" id="Q54NB5"/>
<dbReference type="PaxDb" id="44689-DDB0186470"/>
<feature type="transmembrane region" description="Helical" evidence="1">
    <location>
        <begin position="7"/>
        <end position="28"/>
    </location>
</feature>
<gene>
    <name evidence="2" type="ORF">DDB_G0285359</name>
</gene>
<accession>Q54NB5</accession>
<dbReference type="OMA" id="MSKHNII"/>
<dbReference type="KEGG" id="ddi:DDB_G0285359"/>
<evidence type="ECO:0000256" key="1">
    <source>
        <dbReference type="SAM" id="Phobius"/>
    </source>
</evidence>
<name>Q54NB5_DICDI</name>